<dbReference type="Proteomes" id="UP000682733">
    <property type="component" value="Unassembled WGS sequence"/>
</dbReference>
<keyword evidence="3" id="KW-0949">S-adenosyl-L-methionine</keyword>
<evidence type="ECO:0000256" key="1">
    <source>
        <dbReference type="ARBA" id="ARBA00022603"/>
    </source>
</evidence>
<dbReference type="SUPFAM" id="SSF53335">
    <property type="entry name" value="S-adenosyl-L-methionine-dependent methyltransferases"/>
    <property type="match status" value="1"/>
</dbReference>
<comment type="caution">
    <text evidence="6">The sequence shown here is derived from an EMBL/GenBank/DDBJ whole genome shotgun (WGS) entry which is preliminary data.</text>
</comment>
<keyword evidence="1" id="KW-0489">Methyltransferase</keyword>
<proteinExistence type="inferred from homology"/>
<evidence type="ECO:0000313" key="5">
    <source>
        <dbReference type="EMBL" id="CAF1245127.1"/>
    </source>
</evidence>
<dbReference type="InterPro" id="IPR029063">
    <property type="entry name" value="SAM-dependent_MTases_sf"/>
</dbReference>
<organism evidence="6 7">
    <name type="scientific">Didymodactylos carnosus</name>
    <dbReference type="NCBI Taxonomy" id="1234261"/>
    <lineage>
        <taxon>Eukaryota</taxon>
        <taxon>Metazoa</taxon>
        <taxon>Spiralia</taxon>
        <taxon>Gnathifera</taxon>
        <taxon>Rotifera</taxon>
        <taxon>Eurotatoria</taxon>
        <taxon>Bdelloidea</taxon>
        <taxon>Philodinida</taxon>
        <taxon>Philodinidae</taxon>
        <taxon>Didymodactylos</taxon>
    </lineage>
</organism>
<dbReference type="InterPro" id="IPR050362">
    <property type="entry name" value="Cation-dep_OMT"/>
</dbReference>
<dbReference type="PROSITE" id="PS51682">
    <property type="entry name" value="SAM_OMT_I"/>
    <property type="match status" value="1"/>
</dbReference>
<evidence type="ECO:0000256" key="2">
    <source>
        <dbReference type="ARBA" id="ARBA00022679"/>
    </source>
</evidence>
<dbReference type="GO" id="GO:0032259">
    <property type="term" value="P:methylation"/>
    <property type="evidence" value="ECO:0007669"/>
    <property type="project" value="UniProtKB-KW"/>
</dbReference>
<evidence type="ECO:0008006" key="8">
    <source>
        <dbReference type="Google" id="ProtNLM"/>
    </source>
</evidence>
<sequence length="153" mass="17777">MSFDTVPRADQESDVGENSEGKCVDEVLKWLPRKDLWKRAGVDKKVQVRIKPALESLQELLNEEYGENSFDFIFIDADKESYMKYYEISLKLIRPNGLIAVDNTLYQGKILDPNNNEESTKVMRQFNEHIKNDQRIDVSFLRLGDGTTLCRKK</sequence>
<dbReference type="PANTHER" id="PTHR10509">
    <property type="entry name" value="O-METHYLTRANSFERASE-RELATED"/>
    <property type="match status" value="1"/>
</dbReference>
<gene>
    <name evidence="5" type="ORF">OVA965_LOCUS26011</name>
    <name evidence="6" type="ORF">TMI583_LOCUS26741</name>
</gene>
<dbReference type="Gene3D" id="3.40.50.150">
    <property type="entry name" value="Vaccinia Virus protein VP39"/>
    <property type="match status" value="1"/>
</dbReference>
<evidence type="ECO:0000256" key="4">
    <source>
        <dbReference type="ARBA" id="ARBA00023453"/>
    </source>
</evidence>
<evidence type="ECO:0000313" key="6">
    <source>
        <dbReference type="EMBL" id="CAF4052575.1"/>
    </source>
</evidence>
<dbReference type="GO" id="GO:0008757">
    <property type="term" value="F:S-adenosylmethionine-dependent methyltransferase activity"/>
    <property type="evidence" value="ECO:0007669"/>
    <property type="project" value="TreeGrafter"/>
</dbReference>
<name>A0A8S2PIQ1_9BILA</name>
<dbReference type="Proteomes" id="UP000677228">
    <property type="component" value="Unassembled WGS sequence"/>
</dbReference>
<dbReference type="Pfam" id="PF01596">
    <property type="entry name" value="Methyltransf_3"/>
    <property type="match status" value="1"/>
</dbReference>
<dbReference type="AlphaFoldDB" id="A0A8S2PIQ1"/>
<protein>
    <recommendedName>
        <fullName evidence="8">Caffeoyl-CoA O-methyltransferase</fullName>
    </recommendedName>
</protein>
<dbReference type="InterPro" id="IPR002935">
    <property type="entry name" value="SAM_O-MeTrfase"/>
</dbReference>
<dbReference type="PANTHER" id="PTHR10509:SF14">
    <property type="entry name" value="CAFFEOYL-COA O-METHYLTRANSFERASE 3-RELATED"/>
    <property type="match status" value="1"/>
</dbReference>
<dbReference type="GO" id="GO:0008171">
    <property type="term" value="F:O-methyltransferase activity"/>
    <property type="evidence" value="ECO:0007669"/>
    <property type="project" value="InterPro"/>
</dbReference>
<accession>A0A8S2PIQ1</accession>
<evidence type="ECO:0000256" key="3">
    <source>
        <dbReference type="ARBA" id="ARBA00022691"/>
    </source>
</evidence>
<dbReference type="EMBL" id="CAJOBA010037977">
    <property type="protein sequence ID" value="CAF4052575.1"/>
    <property type="molecule type" value="Genomic_DNA"/>
</dbReference>
<comment type="similarity">
    <text evidence="4">Belongs to the class I-like SAM-binding methyltransferase superfamily. Cation-dependent O-methyltransferase family.</text>
</comment>
<reference evidence="6" key="1">
    <citation type="submission" date="2021-02" db="EMBL/GenBank/DDBJ databases">
        <authorList>
            <person name="Nowell W R."/>
        </authorList>
    </citation>
    <scope>NUCLEOTIDE SEQUENCE</scope>
</reference>
<dbReference type="EMBL" id="CAJNOK010016430">
    <property type="protein sequence ID" value="CAF1245127.1"/>
    <property type="molecule type" value="Genomic_DNA"/>
</dbReference>
<evidence type="ECO:0000313" key="7">
    <source>
        <dbReference type="Proteomes" id="UP000682733"/>
    </source>
</evidence>
<keyword evidence="2" id="KW-0808">Transferase</keyword>